<reference evidence="4 5" key="1">
    <citation type="submission" date="2019-03" db="EMBL/GenBank/DDBJ databases">
        <authorList>
            <person name="Gaulin E."/>
            <person name="Dumas B."/>
        </authorList>
    </citation>
    <scope>NUCLEOTIDE SEQUENCE [LARGE SCALE GENOMIC DNA]</scope>
    <source>
        <strain evidence="4">CBS 568.67</strain>
    </source>
</reference>
<dbReference type="InterPro" id="IPR021255">
    <property type="entry name" value="DUF2807"/>
</dbReference>
<evidence type="ECO:0000256" key="1">
    <source>
        <dbReference type="SAM" id="Phobius"/>
    </source>
</evidence>
<evidence type="ECO:0000259" key="2">
    <source>
        <dbReference type="Pfam" id="PF10988"/>
    </source>
</evidence>
<dbReference type="Gene3D" id="2.160.20.120">
    <property type="match status" value="1"/>
</dbReference>
<evidence type="ECO:0000313" key="5">
    <source>
        <dbReference type="Proteomes" id="UP000332933"/>
    </source>
</evidence>
<dbReference type="EMBL" id="CAADRA010005335">
    <property type="protein sequence ID" value="VFT88651.1"/>
    <property type="molecule type" value="Genomic_DNA"/>
</dbReference>
<organism evidence="4 5">
    <name type="scientific">Aphanomyces stellatus</name>
    <dbReference type="NCBI Taxonomy" id="120398"/>
    <lineage>
        <taxon>Eukaryota</taxon>
        <taxon>Sar</taxon>
        <taxon>Stramenopiles</taxon>
        <taxon>Oomycota</taxon>
        <taxon>Saprolegniomycetes</taxon>
        <taxon>Saprolegniales</taxon>
        <taxon>Verrucalvaceae</taxon>
        <taxon>Aphanomyces</taxon>
    </lineage>
</organism>
<dbReference type="PANTHER" id="PTHR39200:SF1">
    <property type="entry name" value="AUTO-TRANSPORTER ADHESIN HEAD GIN DOMAIN-CONTAINING PROTEIN-RELATED"/>
    <property type="match status" value="1"/>
</dbReference>
<dbReference type="Pfam" id="PF10988">
    <property type="entry name" value="DUF2807"/>
    <property type="match status" value="1"/>
</dbReference>
<dbReference type="EMBL" id="VJMH01005314">
    <property type="protein sequence ID" value="KAF0697486.1"/>
    <property type="molecule type" value="Genomic_DNA"/>
</dbReference>
<name>A0A485KTX7_9STRA</name>
<dbReference type="AlphaFoldDB" id="A0A485KTX7"/>
<gene>
    <name evidence="4" type="primary">Aste57867_11796</name>
    <name evidence="3" type="ORF">As57867_011751</name>
    <name evidence="4" type="ORF">ASTE57867_11796</name>
</gene>
<proteinExistence type="predicted"/>
<feature type="transmembrane region" description="Helical" evidence="1">
    <location>
        <begin position="227"/>
        <end position="250"/>
    </location>
</feature>
<keyword evidence="1" id="KW-1133">Transmembrane helix</keyword>
<evidence type="ECO:0000313" key="3">
    <source>
        <dbReference type="EMBL" id="KAF0697486.1"/>
    </source>
</evidence>
<accession>A0A485KTX7</accession>
<sequence length="281" mass="29188">MLQYIQLSGCDNVVVYPRALANYTNQSLEARVNGSGSIYIQEAAIKLNRLTLGVSGSGDIQFNVPETKLASGLALTISGSGGIVFAATSLLANRIDSSVSGSGMMNVEVSNAINISSSVSTSISGSGLINYSGASSSCDHHVIKVSGSGSIHAGALTCTDTKVSLFGSGDIFTSSKQSLDVSMSGSGFVFVVGLPPPTLSESVTTVATDPVPRYLLIALPNHTASHMFQFGTGLLCVLAVVMVIVVAFLVRRFGRCCCRRHKDRSDMTAGPYGESATPIAY</sequence>
<dbReference type="PANTHER" id="PTHR39200">
    <property type="entry name" value="HYPOTHETICAL EXPORTED PROTEIN"/>
    <property type="match status" value="1"/>
</dbReference>
<keyword evidence="5" id="KW-1185">Reference proteome</keyword>
<reference evidence="3" key="2">
    <citation type="submission" date="2019-06" db="EMBL/GenBank/DDBJ databases">
        <title>Genomics analysis of Aphanomyces spp. identifies a new class of oomycete effector associated with host adaptation.</title>
        <authorList>
            <person name="Gaulin E."/>
        </authorList>
    </citation>
    <scope>NUCLEOTIDE SEQUENCE</scope>
    <source>
        <strain evidence="3">CBS 578.67</strain>
    </source>
</reference>
<keyword evidence="1" id="KW-0472">Membrane</keyword>
<evidence type="ECO:0000313" key="4">
    <source>
        <dbReference type="EMBL" id="VFT88651.1"/>
    </source>
</evidence>
<feature type="domain" description="Putative auto-transporter adhesin head GIN" evidence="2">
    <location>
        <begin position="118"/>
        <end position="195"/>
    </location>
</feature>
<keyword evidence="1" id="KW-0812">Transmembrane</keyword>
<dbReference type="Proteomes" id="UP000332933">
    <property type="component" value="Unassembled WGS sequence"/>
</dbReference>
<protein>
    <submittedName>
        <fullName evidence="4">Aste57867_11796 protein</fullName>
    </submittedName>
</protein>
<dbReference type="OrthoDB" id="67913at2759"/>